<proteinExistence type="predicted"/>
<protein>
    <submittedName>
        <fullName evidence="3">Uncharacterized protein</fullName>
    </submittedName>
</protein>
<keyword evidence="2" id="KW-0732">Signal</keyword>
<dbReference type="GeneTree" id="ENSGT01150000287137"/>
<accession>A0A8C8UQ33</accession>
<dbReference type="Ensembl" id="ENSPEMT00000042611.1">
    <property type="protein sequence ID" value="ENSPEMP00000035277.1"/>
    <property type="gene ID" value="ENSPEMG00000031001.1"/>
</dbReference>
<evidence type="ECO:0000256" key="1">
    <source>
        <dbReference type="SAM" id="MobiDB-lite"/>
    </source>
</evidence>
<dbReference type="InterPro" id="IPR008981">
    <property type="entry name" value="FMuLV_rcpt-bd"/>
</dbReference>
<organism evidence="3 4">
    <name type="scientific">Peromyscus maniculatus bairdii</name>
    <name type="common">Prairie deer mouse</name>
    <dbReference type="NCBI Taxonomy" id="230844"/>
    <lineage>
        <taxon>Eukaryota</taxon>
        <taxon>Metazoa</taxon>
        <taxon>Chordata</taxon>
        <taxon>Craniata</taxon>
        <taxon>Vertebrata</taxon>
        <taxon>Euteleostomi</taxon>
        <taxon>Mammalia</taxon>
        <taxon>Eutheria</taxon>
        <taxon>Euarchontoglires</taxon>
        <taxon>Glires</taxon>
        <taxon>Rodentia</taxon>
        <taxon>Myomorpha</taxon>
        <taxon>Muroidea</taxon>
        <taxon>Cricetidae</taxon>
        <taxon>Neotominae</taxon>
        <taxon>Peromyscus</taxon>
    </lineage>
</organism>
<reference evidence="3 4" key="1">
    <citation type="submission" date="2018-10" db="EMBL/GenBank/DDBJ databases">
        <title>Improved assembly of the deer mouse Peromyscus maniculatus genome.</title>
        <authorList>
            <person name="Lassance J.-M."/>
            <person name="Hoekstra H.E."/>
        </authorList>
    </citation>
    <scope>NUCLEOTIDE SEQUENCE [LARGE SCALE GENOMIC DNA]</scope>
</reference>
<reference evidence="3" key="2">
    <citation type="submission" date="2025-08" db="UniProtKB">
        <authorList>
            <consortium name="Ensembl"/>
        </authorList>
    </citation>
    <scope>IDENTIFICATION</scope>
</reference>
<evidence type="ECO:0000313" key="4">
    <source>
        <dbReference type="Proteomes" id="UP000694547"/>
    </source>
</evidence>
<evidence type="ECO:0000256" key="2">
    <source>
        <dbReference type="SAM" id="SignalP"/>
    </source>
</evidence>
<dbReference type="Proteomes" id="UP000694547">
    <property type="component" value="Chromosome 21"/>
</dbReference>
<evidence type="ECO:0000313" key="3">
    <source>
        <dbReference type="Ensembl" id="ENSPEMP00000035277.1"/>
    </source>
</evidence>
<dbReference type="Gene3D" id="3.90.310.10">
    <property type="entry name" value="ENV polyprotein, receptor-binding domain"/>
    <property type="match status" value="1"/>
</dbReference>
<dbReference type="AlphaFoldDB" id="A0A8C8UQ33"/>
<dbReference type="Pfam" id="PF00429">
    <property type="entry name" value="TLV_coat"/>
    <property type="match status" value="1"/>
</dbReference>
<keyword evidence="4" id="KW-1185">Reference proteome</keyword>
<name>A0A8C8UQ33_PERMB</name>
<feature type="signal peptide" evidence="2">
    <location>
        <begin position="1"/>
        <end position="35"/>
    </location>
</feature>
<sequence length="328" mass="35503">MSALIILPACPDIWKTRLCAILFLLILPAISMARASPHAIKKLTWQVISQTGETVWQTAANHAPFSWWPYLTPDFCQLAAGGPVTWTSPCGTFHGTNPATMTAHGCVSPTARCRLAQSDFYVCPKDGRSRAVAARCRGYEEFFCAQWGCETTGAAHWHPSSSWDLITVTRGYLKPSGRPCYSSATWKPQTPGLSLPLNITFTTQGKSNTGWTSGKTWGLRWCLGGKDKGVSFKILLKIEPVNAVSVGPNPVLPNSHNKILAPAKGAITPRPTPGSTSTPPLRNTFPVIPHNTVPNDGSSTGPMWSQQRTEVVKTGSIWHAAFRGSPPV</sequence>
<reference evidence="3" key="3">
    <citation type="submission" date="2025-09" db="UniProtKB">
        <authorList>
            <consortium name="Ensembl"/>
        </authorList>
    </citation>
    <scope>IDENTIFICATION</scope>
</reference>
<dbReference type="SUPFAM" id="SSF49830">
    <property type="entry name" value="ENV polyprotein, receptor-binding domain"/>
    <property type="match status" value="1"/>
</dbReference>
<dbReference type="InterPro" id="IPR018154">
    <property type="entry name" value="TLV/ENV_coat_polyprotein"/>
</dbReference>
<feature type="chain" id="PRO_5034013621" evidence="2">
    <location>
        <begin position="36"/>
        <end position="328"/>
    </location>
</feature>
<feature type="region of interest" description="Disordered" evidence="1">
    <location>
        <begin position="264"/>
        <end position="286"/>
    </location>
</feature>